<dbReference type="RefSeq" id="WP_086517173.1">
    <property type="nucleotide sequence ID" value="NZ_MDJY01000034.1"/>
</dbReference>
<accession>A0A251YIG4</accession>
<feature type="chain" id="PRO_5038817758" description="Amino acid permease" evidence="3">
    <location>
        <begin position="16"/>
        <end position="191"/>
    </location>
</feature>
<feature type="compositionally biased region" description="Polar residues" evidence="1">
    <location>
        <begin position="147"/>
        <end position="156"/>
    </location>
</feature>
<feature type="transmembrane region" description="Helical" evidence="2">
    <location>
        <begin position="68"/>
        <end position="95"/>
    </location>
</feature>
<keyword evidence="2" id="KW-1133">Transmembrane helix</keyword>
<proteinExistence type="predicted"/>
<keyword evidence="2" id="KW-0812">Transmembrane</keyword>
<feature type="transmembrane region" description="Helical" evidence="2">
    <location>
        <begin position="101"/>
        <end position="121"/>
    </location>
</feature>
<feature type="signal peptide" evidence="3">
    <location>
        <begin position="1"/>
        <end position="15"/>
    </location>
</feature>
<evidence type="ECO:0008006" key="6">
    <source>
        <dbReference type="Google" id="ProtNLM"/>
    </source>
</evidence>
<keyword evidence="2" id="KW-0472">Membrane</keyword>
<dbReference type="Proteomes" id="UP000195011">
    <property type="component" value="Unassembled WGS sequence"/>
</dbReference>
<comment type="caution">
    <text evidence="4">The sequence shown here is derived from an EMBL/GenBank/DDBJ whole genome shotgun (WGS) entry which is preliminary data.</text>
</comment>
<evidence type="ECO:0000256" key="3">
    <source>
        <dbReference type="SAM" id="SignalP"/>
    </source>
</evidence>
<evidence type="ECO:0000256" key="1">
    <source>
        <dbReference type="SAM" id="MobiDB-lite"/>
    </source>
</evidence>
<feature type="transmembrane region" description="Helical" evidence="2">
    <location>
        <begin position="35"/>
        <end position="56"/>
    </location>
</feature>
<dbReference type="AlphaFoldDB" id="A0A251YIG4"/>
<keyword evidence="3" id="KW-0732">Signal</keyword>
<gene>
    <name evidence="4" type="ORF">BFL36_06515</name>
</gene>
<sequence length="191" mass="20023">MVLFPSSASAFAALAAVLRMTSASSEDTSSMGTVAELLVLSTICLTVGALAYFGLWRSWARWKRPVVSIFYFPYLPLGIGWAGAGLVVGAAALLLPSAAQMPVVYLGGAISILGLIGMGFMPRVLLPRWYRAAKGLNRRPSDASRGSGKSQHSSTGHAPVERAAQDAASPEGTRGDVTMDEVVSKTFGSDD</sequence>
<evidence type="ECO:0000313" key="5">
    <source>
        <dbReference type="Proteomes" id="UP000195011"/>
    </source>
</evidence>
<evidence type="ECO:0000313" key="4">
    <source>
        <dbReference type="EMBL" id="OUE24017.1"/>
    </source>
</evidence>
<dbReference type="EMBL" id="MDJY01000034">
    <property type="protein sequence ID" value="OUE24017.1"/>
    <property type="molecule type" value="Genomic_DNA"/>
</dbReference>
<organism evidence="4 5">
    <name type="scientific">Clavibacter michiganensis</name>
    <dbReference type="NCBI Taxonomy" id="28447"/>
    <lineage>
        <taxon>Bacteria</taxon>
        <taxon>Bacillati</taxon>
        <taxon>Actinomycetota</taxon>
        <taxon>Actinomycetes</taxon>
        <taxon>Micrococcales</taxon>
        <taxon>Microbacteriaceae</taxon>
        <taxon>Clavibacter</taxon>
    </lineage>
</organism>
<protein>
    <recommendedName>
        <fullName evidence="6">Amino acid permease</fullName>
    </recommendedName>
</protein>
<evidence type="ECO:0000256" key="2">
    <source>
        <dbReference type="SAM" id="Phobius"/>
    </source>
</evidence>
<name>A0A251YIG4_9MICO</name>
<feature type="region of interest" description="Disordered" evidence="1">
    <location>
        <begin position="137"/>
        <end position="191"/>
    </location>
</feature>
<reference evidence="4 5" key="1">
    <citation type="submission" date="2016-08" db="EMBL/GenBank/DDBJ databases">
        <title>Genome sequence of Clavibacter michiganensis spp strain CFBP8017.</title>
        <authorList>
            <person name="Thapa S.P."/>
            <person name="Coaker G."/>
            <person name="Jacques M.-A."/>
        </authorList>
    </citation>
    <scope>NUCLEOTIDE SEQUENCE [LARGE SCALE GENOMIC DNA]</scope>
    <source>
        <strain evidence="4">CFBP8017</strain>
    </source>
</reference>